<keyword evidence="8 12" id="KW-0521">NADP</keyword>
<evidence type="ECO:0000256" key="12">
    <source>
        <dbReference type="PIRSR" id="PIRSR000098-2"/>
    </source>
</evidence>
<sequence>MTNKIKVGLLGFGVVAGGTYDVLKRNADEITRRAGSNIEVVRIATRTPSKAIGHVDEHIPVTDNMEDVINDPNVDVVVELIGGTTTAKDIVIKAIENGKHVVTANKALLAHYGNEIFALAAEKKVIVAFEAAVAGGIPIIKTMREGLTGNRILWLAGIINGTTNFILSEMYKKGLAYEQVLSEAQRLGYAEADPTFDVEGIDAGHKLSILAAIAFGIPVNFKHVYTEGIREIQEKDISYARRLGYRIKLLGITKHREEGIEMRVHPTLVSQQQLLASVDGAMNAVVVDGDAVGQTLFYGQGAGSEPTASAVVADLVDVARMLNANPEHRVPALAFQARSLRDINLLPMQEVISSYYLRFTVVDRPGVLSEVTEILAKGRISVKSMLQDEEHDGQATIIILTHRAKEGAANEAIKDIESLSCVNSKVVRIRMENFV</sequence>
<name>A0A077DI34_9BURK</name>
<dbReference type="PIRSF" id="PIRSF000098">
    <property type="entry name" value="Homoser_dehydrog"/>
    <property type="match status" value="1"/>
</dbReference>
<dbReference type="HOGENOM" id="CLU_009116_1_0_4"/>
<gene>
    <name evidence="15" type="ORF">IX83_05230</name>
</gene>
<evidence type="ECO:0000256" key="8">
    <source>
        <dbReference type="ARBA" id="ARBA00022857"/>
    </source>
</evidence>
<dbReference type="Gene3D" id="3.30.360.10">
    <property type="entry name" value="Dihydrodipicolinate Reductase, domain 2"/>
    <property type="match status" value="1"/>
</dbReference>
<evidence type="ECO:0000259" key="14">
    <source>
        <dbReference type="PROSITE" id="PS51671"/>
    </source>
</evidence>
<dbReference type="InterPro" id="IPR036291">
    <property type="entry name" value="NAD(P)-bd_dom_sf"/>
</dbReference>
<dbReference type="PROSITE" id="PS01042">
    <property type="entry name" value="HOMOSER_DHGENASE"/>
    <property type="match status" value="1"/>
</dbReference>
<keyword evidence="6" id="KW-0028">Amino-acid biosynthesis</keyword>
<proteinExistence type="inferred from homology"/>
<feature type="active site" description="Proton donor" evidence="11">
    <location>
        <position position="206"/>
    </location>
</feature>
<dbReference type="InterPro" id="IPR002912">
    <property type="entry name" value="ACT_dom"/>
</dbReference>
<accession>A0A077DI34</accession>
<organism evidence="15 16">
    <name type="scientific">Basilea psittacipulmonis DSM 24701</name>
    <dbReference type="NCBI Taxonomy" id="1072685"/>
    <lineage>
        <taxon>Bacteria</taxon>
        <taxon>Pseudomonadati</taxon>
        <taxon>Pseudomonadota</taxon>
        <taxon>Betaproteobacteria</taxon>
        <taxon>Burkholderiales</taxon>
        <taxon>Alcaligenaceae</taxon>
        <taxon>Basilea</taxon>
    </lineage>
</organism>
<dbReference type="Pfam" id="PF01842">
    <property type="entry name" value="ACT"/>
    <property type="match status" value="1"/>
</dbReference>
<evidence type="ECO:0000256" key="4">
    <source>
        <dbReference type="ARBA" id="ARBA00013213"/>
    </source>
</evidence>
<keyword evidence="16" id="KW-1185">Reference proteome</keyword>
<keyword evidence="7" id="KW-0791">Threonine biosynthesis</keyword>
<dbReference type="SUPFAM" id="SSF51735">
    <property type="entry name" value="NAD(P)-binding Rossmann-fold domains"/>
    <property type="match status" value="1"/>
</dbReference>
<feature type="binding site" evidence="12">
    <location>
        <position position="191"/>
    </location>
    <ligand>
        <name>L-homoserine</name>
        <dbReference type="ChEBI" id="CHEBI:57476"/>
    </ligand>
</feature>
<dbReference type="PANTHER" id="PTHR43331">
    <property type="entry name" value="HOMOSERINE DEHYDROGENASE"/>
    <property type="match status" value="1"/>
</dbReference>
<dbReference type="EMBL" id="CP009238">
    <property type="protein sequence ID" value="AIL32793.1"/>
    <property type="molecule type" value="Genomic_DNA"/>
</dbReference>
<dbReference type="Pfam" id="PF00742">
    <property type="entry name" value="Homoserine_dh"/>
    <property type="match status" value="1"/>
</dbReference>
<comment type="pathway">
    <text evidence="2">Amino-acid biosynthesis; L-methionine biosynthesis via de novo pathway; L-homoserine from L-aspartate: step 3/3.</text>
</comment>
<comment type="pathway">
    <text evidence="1">Amino-acid biosynthesis; L-threonine biosynthesis; L-threonine from L-aspartate: step 3/5.</text>
</comment>
<dbReference type="SUPFAM" id="SSF55347">
    <property type="entry name" value="Glyceraldehyde-3-phosphate dehydrogenase-like, C-terminal domain"/>
    <property type="match status" value="1"/>
</dbReference>
<dbReference type="GO" id="GO:0009088">
    <property type="term" value="P:threonine biosynthetic process"/>
    <property type="evidence" value="ECO:0007669"/>
    <property type="project" value="UniProtKB-UniPathway"/>
</dbReference>
<feature type="binding site" evidence="12">
    <location>
        <position position="106"/>
    </location>
    <ligand>
        <name>NADPH</name>
        <dbReference type="ChEBI" id="CHEBI:57783"/>
    </ligand>
</feature>
<dbReference type="Proteomes" id="UP000028945">
    <property type="component" value="Chromosome"/>
</dbReference>
<keyword evidence="9 15" id="KW-0560">Oxidoreductase</keyword>
<dbReference type="PROSITE" id="PS51671">
    <property type="entry name" value="ACT"/>
    <property type="match status" value="1"/>
</dbReference>
<evidence type="ECO:0000256" key="5">
    <source>
        <dbReference type="ARBA" id="ARBA00013376"/>
    </source>
</evidence>
<dbReference type="FunFam" id="3.30.360.10:FF:000005">
    <property type="entry name" value="Homoserine dehydrogenase"/>
    <property type="match status" value="1"/>
</dbReference>
<dbReference type="NCBIfam" id="NF004976">
    <property type="entry name" value="PRK06349.1"/>
    <property type="match status" value="1"/>
</dbReference>
<evidence type="ECO:0000256" key="13">
    <source>
        <dbReference type="RuleBase" id="RU004171"/>
    </source>
</evidence>
<dbReference type="SUPFAM" id="SSF55021">
    <property type="entry name" value="ACT-like"/>
    <property type="match status" value="1"/>
</dbReference>
<comment type="similarity">
    <text evidence="3 13">Belongs to the homoserine dehydrogenase family.</text>
</comment>
<dbReference type="RefSeq" id="WP_038499881.1">
    <property type="nucleotide sequence ID" value="NZ_AFWK01000045.1"/>
</dbReference>
<evidence type="ECO:0000256" key="7">
    <source>
        <dbReference type="ARBA" id="ARBA00022697"/>
    </source>
</evidence>
<dbReference type="UniPathway" id="UPA00051">
    <property type="reaction ID" value="UER00465"/>
</dbReference>
<dbReference type="EC" id="1.1.1.3" evidence="4"/>
<evidence type="ECO:0000256" key="9">
    <source>
        <dbReference type="ARBA" id="ARBA00023002"/>
    </source>
</evidence>
<protein>
    <recommendedName>
        <fullName evidence="5">Homoserine dehydrogenase</fullName>
        <ecNumber evidence="4">1.1.1.3</ecNumber>
    </recommendedName>
</protein>
<evidence type="ECO:0000256" key="6">
    <source>
        <dbReference type="ARBA" id="ARBA00022605"/>
    </source>
</evidence>
<dbReference type="InterPro" id="IPR019811">
    <property type="entry name" value="HDH_CS"/>
</dbReference>
<evidence type="ECO:0000256" key="1">
    <source>
        <dbReference type="ARBA" id="ARBA00005056"/>
    </source>
</evidence>
<dbReference type="GO" id="GO:0050661">
    <property type="term" value="F:NADP binding"/>
    <property type="evidence" value="ECO:0007669"/>
    <property type="project" value="InterPro"/>
</dbReference>
<dbReference type="Gene3D" id="3.30.70.260">
    <property type="match status" value="1"/>
</dbReference>
<dbReference type="UniPathway" id="UPA00050">
    <property type="reaction ID" value="UER00063"/>
</dbReference>
<dbReference type="InterPro" id="IPR045865">
    <property type="entry name" value="ACT-like_dom_sf"/>
</dbReference>
<dbReference type="STRING" id="1072685.IX83_05230"/>
<dbReference type="InterPro" id="IPR005106">
    <property type="entry name" value="Asp/hSer_DH_NAD-bd"/>
</dbReference>
<dbReference type="OrthoDB" id="9808167at2"/>
<dbReference type="PANTHER" id="PTHR43331:SF1">
    <property type="entry name" value="HOMOSERINE DEHYDROGENASE"/>
    <property type="match status" value="1"/>
</dbReference>
<dbReference type="Pfam" id="PF03447">
    <property type="entry name" value="NAD_binding_3"/>
    <property type="match status" value="1"/>
</dbReference>
<reference evidence="15 16" key="1">
    <citation type="journal article" date="2014" name="BMC Genomics">
        <title>A genomic perspective on a new bacterial genus and species from the Alcaligenaceae family, Basilea psittacipulmonis.</title>
        <authorList>
            <person name="Whiteson K.L."/>
            <person name="Hernandez D."/>
            <person name="Lazarevic V."/>
            <person name="Gaia N."/>
            <person name="Farinelli L."/>
            <person name="Francois P."/>
            <person name="Pilo P."/>
            <person name="Frey J."/>
            <person name="Schrenzel J."/>
        </authorList>
    </citation>
    <scope>NUCLEOTIDE SEQUENCE [LARGE SCALE GENOMIC DNA]</scope>
    <source>
        <strain evidence="15 16">DSM 24701</strain>
    </source>
</reference>
<dbReference type="eggNOG" id="COG0460">
    <property type="taxonomic scope" value="Bacteria"/>
</dbReference>
<evidence type="ECO:0000313" key="16">
    <source>
        <dbReference type="Proteomes" id="UP000028945"/>
    </source>
</evidence>
<dbReference type="GO" id="GO:0009086">
    <property type="term" value="P:methionine biosynthetic process"/>
    <property type="evidence" value="ECO:0007669"/>
    <property type="project" value="UniProtKB-KW"/>
</dbReference>
<evidence type="ECO:0000256" key="3">
    <source>
        <dbReference type="ARBA" id="ARBA00006753"/>
    </source>
</evidence>
<keyword evidence="10" id="KW-0486">Methionine biosynthesis</keyword>
<dbReference type="GO" id="GO:0004412">
    <property type="term" value="F:homoserine dehydrogenase activity"/>
    <property type="evidence" value="ECO:0007669"/>
    <property type="project" value="UniProtKB-EC"/>
</dbReference>
<dbReference type="AlphaFoldDB" id="A0A077DI34"/>
<dbReference type="FunFam" id="3.30.70.260:FF:000030">
    <property type="entry name" value="Homoserine dehydrogenase"/>
    <property type="match status" value="1"/>
</dbReference>
<evidence type="ECO:0000256" key="10">
    <source>
        <dbReference type="ARBA" id="ARBA00023167"/>
    </source>
</evidence>
<evidence type="ECO:0000256" key="2">
    <source>
        <dbReference type="ARBA" id="ARBA00005062"/>
    </source>
</evidence>
<feature type="domain" description="ACT" evidence="14">
    <location>
        <begin position="356"/>
        <end position="431"/>
    </location>
</feature>
<evidence type="ECO:0000256" key="11">
    <source>
        <dbReference type="PIRSR" id="PIRSR000098-1"/>
    </source>
</evidence>
<dbReference type="Gene3D" id="3.40.50.720">
    <property type="entry name" value="NAD(P)-binding Rossmann-like Domain"/>
    <property type="match status" value="1"/>
</dbReference>
<dbReference type="InterPro" id="IPR016204">
    <property type="entry name" value="HDH"/>
</dbReference>
<dbReference type="KEGG" id="bpsi:IX83_05230"/>
<dbReference type="CDD" id="cd04881">
    <property type="entry name" value="ACT_HSDH-Hom"/>
    <property type="match status" value="1"/>
</dbReference>
<dbReference type="InterPro" id="IPR001342">
    <property type="entry name" value="HDH_cat"/>
</dbReference>
<evidence type="ECO:0000313" key="15">
    <source>
        <dbReference type="EMBL" id="AIL32793.1"/>
    </source>
</evidence>